<evidence type="ECO:0000256" key="1">
    <source>
        <dbReference type="SAM" id="MobiDB-lite"/>
    </source>
</evidence>
<organism evidence="3 4">
    <name type="scientific">Arthrobacter oryzae</name>
    <dbReference type="NCBI Taxonomy" id="409290"/>
    <lineage>
        <taxon>Bacteria</taxon>
        <taxon>Bacillati</taxon>
        <taxon>Actinomycetota</taxon>
        <taxon>Actinomycetes</taxon>
        <taxon>Micrococcales</taxon>
        <taxon>Micrococcaceae</taxon>
        <taxon>Arthrobacter</taxon>
    </lineage>
</organism>
<feature type="region of interest" description="Disordered" evidence="1">
    <location>
        <begin position="1"/>
        <end position="20"/>
    </location>
</feature>
<keyword evidence="4" id="KW-1185">Reference proteome</keyword>
<evidence type="ECO:0000313" key="3">
    <source>
        <dbReference type="EMBL" id="RNL57658.1"/>
    </source>
</evidence>
<dbReference type="OrthoDB" id="976137at2"/>
<protein>
    <recommendedName>
        <fullName evidence="5">Glycosyl hydrolase family 71</fullName>
    </recommendedName>
</protein>
<keyword evidence="2" id="KW-0472">Membrane</keyword>
<sequence>MNQAHASSYPAPWSRVHTVGNSSPRECAAEACRRSAKERLGSVAGLTHPLLERSMKNIASTPRPSTIDSAKSRNRVWKRAAVSVLATAALLAAATVGVPAPLNAATPAATATATSIACNPLPFNLPAPANRHQSAKKAWAYYFPPFPLAVDSPDATRDVYPRWMNTHSAVSGAYDLRDRPVAPQRAASQTTWRQADFEKEVRQAVGAGLDGFIWEYHSSSDIRWQQLPAMLAAAKAVDPGFKIMLSPDFNTAAGSTSDSVYNNVMKVKDDASIYRNNAGIVLAPFFPERKTPQWWDGLRNRLAASGVKSNLVPIFISWGGGTQKTDWNNSVSGYSQWGTRTASGVKTLAKESAEAHRRGKTYMQPVAFEDSRSYDGRYWESSNSSTLRDSLASAISSNADSIALMTWNDYTESWVAPSKQRGHAVLDMAAYYISWFKNGVKPAITQDALYWSHRSHPTSAPYSKTTVGRNGKPAPMYIPNGDAAKNEVELVAVLKTPGRLTITQGSNVKSMDAPAGLTSFKVPLVAGTTPSFKLVRGGTTVRTMTSDTPVRSSVVYQDMIYRAGGGVAANCAR</sequence>
<dbReference type="EMBL" id="RBED01000072">
    <property type="protein sequence ID" value="RNL57658.1"/>
    <property type="molecule type" value="Genomic_DNA"/>
</dbReference>
<dbReference type="Gene3D" id="3.20.20.80">
    <property type="entry name" value="Glycosidases"/>
    <property type="match status" value="1"/>
</dbReference>
<reference evidence="3 4" key="1">
    <citation type="submission" date="2018-10" db="EMBL/GenBank/DDBJ databases">
        <title>Genome sequencing of Arthrobacter oryzae TNB02.</title>
        <authorList>
            <person name="Cho Y.-J."/>
            <person name="Cho A."/>
            <person name="Kim O.-S."/>
        </authorList>
    </citation>
    <scope>NUCLEOTIDE SEQUENCE [LARGE SCALE GENOMIC DNA]</scope>
    <source>
        <strain evidence="3 4">TNB02</strain>
    </source>
</reference>
<evidence type="ECO:0008006" key="5">
    <source>
        <dbReference type="Google" id="ProtNLM"/>
    </source>
</evidence>
<evidence type="ECO:0000256" key="2">
    <source>
        <dbReference type="SAM" id="Phobius"/>
    </source>
</evidence>
<keyword evidence="2" id="KW-0812">Transmembrane</keyword>
<dbReference type="Pfam" id="PF03659">
    <property type="entry name" value="Glyco_hydro_71"/>
    <property type="match status" value="1"/>
</dbReference>
<keyword evidence="2" id="KW-1133">Transmembrane helix</keyword>
<dbReference type="InterPro" id="IPR005197">
    <property type="entry name" value="Glyco_hydro_71"/>
</dbReference>
<comment type="caution">
    <text evidence="3">The sequence shown here is derived from an EMBL/GenBank/DDBJ whole genome shotgun (WGS) entry which is preliminary data.</text>
</comment>
<dbReference type="AlphaFoldDB" id="A0A3N0C4R8"/>
<name>A0A3N0C4R8_9MICC</name>
<feature type="transmembrane region" description="Helical" evidence="2">
    <location>
        <begin position="80"/>
        <end position="102"/>
    </location>
</feature>
<dbReference type="CDD" id="cd11577">
    <property type="entry name" value="GH71"/>
    <property type="match status" value="1"/>
</dbReference>
<proteinExistence type="predicted"/>
<gene>
    <name evidence="3" type="ORF">D7003_06205</name>
</gene>
<evidence type="ECO:0000313" key="4">
    <source>
        <dbReference type="Proteomes" id="UP000273807"/>
    </source>
</evidence>
<dbReference type="Proteomes" id="UP000273807">
    <property type="component" value="Unassembled WGS sequence"/>
</dbReference>
<dbReference type="GO" id="GO:0051118">
    <property type="term" value="F:glucan endo-1,3-alpha-glucosidase activity"/>
    <property type="evidence" value="ECO:0007669"/>
    <property type="project" value="InterPro"/>
</dbReference>
<accession>A0A3N0C4R8</accession>